<keyword evidence="8" id="KW-0418">Kinase</keyword>
<keyword evidence="7 13" id="KW-0547">Nucleotide-binding</keyword>
<evidence type="ECO:0000256" key="13">
    <source>
        <dbReference type="PROSITE-ProRule" id="PRU10141"/>
    </source>
</evidence>
<dbReference type="GO" id="GO:0005524">
    <property type="term" value="F:ATP binding"/>
    <property type="evidence" value="ECO:0007669"/>
    <property type="project" value="UniProtKB-UniRule"/>
</dbReference>
<protein>
    <recommendedName>
        <fullName evidence="2">non-specific serine/threonine protein kinase</fullName>
        <ecNumber evidence="2">2.7.11.1</ecNumber>
    </recommendedName>
</protein>
<comment type="catalytic activity">
    <reaction evidence="10">
        <text>L-threonyl-[protein] + ATP = O-phospho-L-threonyl-[protein] + ADP + H(+)</text>
        <dbReference type="Rhea" id="RHEA:46608"/>
        <dbReference type="Rhea" id="RHEA-COMP:11060"/>
        <dbReference type="Rhea" id="RHEA-COMP:11605"/>
        <dbReference type="ChEBI" id="CHEBI:15378"/>
        <dbReference type="ChEBI" id="CHEBI:30013"/>
        <dbReference type="ChEBI" id="CHEBI:30616"/>
        <dbReference type="ChEBI" id="CHEBI:61977"/>
        <dbReference type="ChEBI" id="CHEBI:456216"/>
        <dbReference type="EC" id="2.7.11.1"/>
    </reaction>
</comment>
<dbReference type="EC" id="2.7.11.1" evidence="2"/>
<sequence length="868" mass="96324">MEKEKEKEREKSNPSSPDTVLEDFLRSAESQTDSSKASTSESLLATLQPLNALKLLKRFSSSFREQVSSAPNALLDPNMNYFKPQWKKFSLLELQTATSNFCQGYLIGKGGYAEVYRGRLRGGQLVAIKRLTKGAMEERIADFLTELGIMAHVNHPNTAKLIGYGVEGGVYLVLELSPLGSLASMLHNPMEKVEWSTRYKVALGIAKGLLYLHEGCQRRIIHRDIKAANILLRDDFEPQICDFGLAKWLPDRWTHLTVSKCEGTFGYLAPEFLMHGIVDEKTDVFAFGVLLLELITGHRALDYSQQSLVIWAKPLLKKNEIQELIDPSLAENYDAVQMNLVILAASLELRQPRPDQEMEEAVKLEVEYYKELFSTELLTFSPMFFPVSLIRSSKISALVVAVSGLLLYQQEELVISLLYHLMEEMKPSLPPPMCTLSAITRIKCSDSGLLNSVSNTAASMVGKLWVPTGAVAAIFHNSNSTGSTGSWDVKSTSTLLEHILVYTPSGFVVQHEILSPMGPEQIESRTGSLSAPQANPQNEELRVKENASSGDKKLAKSDSLKSPDRSHWYLSNAEVQMNSGRLPLWQKSKMHFHVMDSPIEECGPGGEYEIEKASSHELEIRHKDLLPIIDNFPRATRSGWIDSSIPSDGKHLSDSGNSDQTKEKTDGASIISHSKPPSFSSTESSEGGKMRYDLGSSRRMENLLGLDHMAIDRPQTLGGHAEDKTGLKGGSRAIISYPSQNTCNRNLLVDNAAISRSSSLGNEMQSLHIDNPNSDADIVIPSRIKSTVDFGPLFKEGYYNKPELLDRCQSTEVITHEAKGGDDTPEEKLEDEEGPQEEGWINGMFDFSEEGKTARKSKLQTSLMPFLC</sequence>
<evidence type="ECO:0000256" key="3">
    <source>
        <dbReference type="ARBA" id="ARBA00022490"/>
    </source>
</evidence>
<feature type="region of interest" description="Disordered" evidence="14">
    <location>
        <begin position="639"/>
        <end position="692"/>
    </location>
</feature>
<evidence type="ECO:0000313" key="16">
    <source>
        <dbReference type="EMBL" id="KAG6415349.1"/>
    </source>
</evidence>
<feature type="compositionally biased region" description="Acidic residues" evidence="14">
    <location>
        <begin position="823"/>
        <end position="836"/>
    </location>
</feature>
<evidence type="ECO:0000256" key="4">
    <source>
        <dbReference type="ARBA" id="ARBA00022527"/>
    </source>
</evidence>
<keyword evidence="9 13" id="KW-0067">ATP-binding</keyword>
<dbReference type="InterPro" id="IPR000719">
    <property type="entry name" value="Prot_kinase_dom"/>
</dbReference>
<feature type="region of interest" description="Disordered" evidence="14">
    <location>
        <begin position="1"/>
        <end position="41"/>
    </location>
</feature>
<gene>
    <name evidence="16" type="ORF">SASPL_122760</name>
</gene>
<comment type="caution">
    <text evidence="16">The sequence shown here is derived from an EMBL/GenBank/DDBJ whole genome shotgun (WGS) entry which is preliminary data.</text>
</comment>
<dbReference type="GO" id="GO:0005737">
    <property type="term" value="C:cytoplasm"/>
    <property type="evidence" value="ECO:0007669"/>
    <property type="project" value="UniProtKB-SubCell"/>
</dbReference>
<dbReference type="GO" id="GO:0004674">
    <property type="term" value="F:protein serine/threonine kinase activity"/>
    <property type="evidence" value="ECO:0007669"/>
    <property type="project" value="UniProtKB-KW"/>
</dbReference>
<feature type="region of interest" description="Disordered" evidence="14">
    <location>
        <begin position="520"/>
        <end position="565"/>
    </location>
</feature>
<feature type="compositionally biased region" description="Polar residues" evidence="14">
    <location>
        <begin position="524"/>
        <end position="538"/>
    </location>
</feature>
<reference evidence="16" key="1">
    <citation type="submission" date="2018-01" db="EMBL/GenBank/DDBJ databases">
        <authorList>
            <person name="Mao J.F."/>
        </authorList>
    </citation>
    <scope>NUCLEOTIDE SEQUENCE</scope>
    <source>
        <strain evidence="16">Huo1</strain>
        <tissue evidence="16">Leaf</tissue>
    </source>
</reference>
<evidence type="ECO:0000256" key="12">
    <source>
        <dbReference type="ARBA" id="ARBA00063228"/>
    </source>
</evidence>
<evidence type="ECO:0000313" key="17">
    <source>
        <dbReference type="Proteomes" id="UP000298416"/>
    </source>
</evidence>
<keyword evidence="5" id="KW-0597">Phosphoprotein</keyword>
<comment type="subcellular location">
    <subcellularLocation>
        <location evidence="1">Cytoplasm</location>
    </subcellularLocation>
</comment>
<evidence type="ECO:0000256" key="14">
    <source>
        <dbReference type="SAM" id="MobiDB-lite"/>
    </source>
</evidence>
<feature type="binding site" evidence="13">
    <location>
        <position position="129"/>
    </location>
    <ligand>
        <name>ATP</name>
        <dbReference type="ChEBI" id="CHEBI:30616"/>
    </ligand>
</feature>
<name>A0A8X8ZTB3_SALSN</name>
<dbReference type="Gene3D" id="3.30.200.20">
    <property type="entry name" value="Phosphorylase Kinase, domain 1"/>
    <property type="match status" value="1"/>
</dbReference>
<dbReference type="AlphaFoldDB" id="A0A8X8ZTB3"/>
<organism evidence="16">
    <name type="scientific">Salvia splendens</name>
    <name type="common">Scarlet sage</name>
    <dbReference type="NCBI Taxonomy" id="180675"/>
    <lineage>
        <taxon>Eukaryota</taxon>
        <taxon>Viridiplantae</taxon>
        <taxon>Streptophyta</taxon>
        <taxon>Embryophyta</taxon>
        <taxon>Tracheophyta</taxon>
        <taxon>Spermatophyta</taxon>
        <taxon>Magnoliopsida</taxon>
        <taxon>eudicotyledons</taxon>
        <taxon>Gunneridae</taxon>
        <taxon>Pentapetalae</taxon>
        <taxon>asterids</taxon>
        <taxon>lamiids</taxon>
        <taxon>Lamiales</taxon>
        <taxon>Lamiaceae</taxon>
        <taxon>Nepetoideae</taxon>
        <taxon>Mentheae</taxon>
        <taxon>Salviinae</taxon>
        <taxon>Salvia</taxon>
        <taxon>Salvia subgen. Calosphace</taxon>
        <taxon>core Calosphace</taxon>
    </lineage>
</organism>
<dbReference type="InterPro" id="IPR008271">
    <property type="entry name" value="Ser/Thr_kinase_AS"/>
</dbReference>
<feature type="compositionally biased region" description="Basic and acidic residues" evidence="14">
    <location>
        <begin position="1"/>
        <end position="12"/>
    </location>
</feature>
<feature type="domain" description="Protein kinase" evidence="15">
    <location>
        <begin position="101"/>
        <end position="369"/>
    </location>
</feature>
<dbReference type="EMBL" id="PNBA02000008">
    <property type="protein sequence ID" value="KAG6415349.1"/>
    <property type="molecule type" value="Genomic_DNA"/>
</dbReference>
<keyword evidence="4" id="KW-0723">Serine/threonine-protein kinase</keyword>
<feature type="region of interest" description="Disordered" evidence="14">
    <location>
        <begin position="816"/>
        <end position="842"/>
    </location>
</feature>
<dbReference type="FunFam" id="1.10.510.10:FF:000335">
    <property type="entry name" value="receptor-like cytosolic serine/threonine-protein kinase RBK2"/>
    <property type="match status" value="1"/>
</dbReference>
<comment type="subunit">
    <text evidence="12">Interacts with ARAC5 and ARAC10.</text>
</comment>
<dbReference type="Pfam" id="PF07714">
    <property type="entry name" value="PK_Tyr_Ser-Thr"/>
    <property type="match status" value="1"/>
</dbReference>
<evidence type="ECO:0000256" key="8">
    <source>
        <dbReference type="ARBA" id="ARBA00022777"/>
    </source>
</evidence>
<evidence type="ECO:0000259" key="15">
    <source>
        <dbReference type="PROSITE" id="PS50011"/>
    </source>
</evidence>
<feature type="compositionally biased region" description="Basic and acidic residues" evidence="14">
    <location>
        <begin position="539"/>
        <end position="565"/>
    </location>
</feature>
<dbReference type="PROSITE" id="PS00108">
    <property type="entry name" value="PROTEIN_KINASE_ST"/>
    <property type="match status" value="1"/>
</dbReference>
<evidence type="ECO:0000256" key="2">
    <source>
        <dbReference type="ARBA" id="ARBA00012513"/>
    </source>
</evidence>
<dbReference type="InterPro" id="IPR022175">
    <property type="entry name" value="BCAS3_dom"/>
</dbReference>
<proteinExistence type="predicted"/>
<keyword evidence="6" id="KW-0808">Transferase</keyword>
<dbReference type="InterPro" id="IPR011009">
    <property type="entry name" value="Kinase-like_dom_sf"/>
</dbReference>
<feature type="compositionally biased region" description="Polar residues" evidence="14">
    <location>
        <begin position="28"/>
        <end position="41"/>
    </location>
</feature>
<keyword evidence="17" id="KW-1185">Reference proteome</keyword>
<dbReference type="PANTHER" id="PTHR47987">
    <property type="entry name" value="OS08G0249100 PROTEIN"/>
    <property type="match status" value="1"/>
</dbReference>
<evidence type="ECO:0000256" key="7">
    <source>
        <dbReference type="ARBA" id="ARBA00022741"/>
    </source>
</evidence>
<evidence type="ECO:0000256" key="11">
    <source>
        <dbReference type="ARBA" id="ARBA00048679"/>
    </source>
</evidence>
<evidence type="ECO:0000256" key="9">
    <source>
        <dbReference type="ARBA" id="ARBA00022840"/>
    </source>
</evidence>
<dbReference type="PANTHER" id="PTHR47987:SF12">
    <property type="entry name" value="PROTEIN KINASE FAMILY PROTEIN"/>
    <property type="match status" value="1"/>
</dbReference>
<dbReference type="InterPro" id="IPR017441">
    <property type="entry name" value="Protein_kinase_ATP_BS"/>
</dbReference>
<dbReference type="Gene3D" id="1.10.510.10">
    <property type="entry name" value="Transferase(Phosphotransferase) domain 1"/>
    <property type="match status" value="1"/>
</dbReference>
<feature type="compositionally biased region" description="Low complexity" evidence="14">
    <location>
        <begin position="669"/>
        <end position="685"/>
    </location>
</feature>
<dbReference type="PROSITE" id="PS00107">
    <property type="entry name" value="PROTEIN_KINASE_ATP"/>
    <property type="match status" value="1"/>
</dbReference>
<evidence type="ECO:0000256" key="1">
    <source>
        <dbReference type="ARBA" id="ARBA00004496"/>
    </source>
</evidence>
<dbReference type="Proteomes" id="UP000298416">
    <property type="component" value="Unassembled WGS sequence"/>
</dbReference>
<dbReference type="GO" id="GO:0051020">
    <property type="term" value="F:GTPase binding"/>
    <property type="evidence" value="ECO:0007669"/>
    <property type="project" value="UniProtKB-ARBA"/>
</dbReference>
<dbReference type="FunFam" id="3.30.200.20:FF:000389">
    <property type="entry name" value="Receptor-like cytosolic serine/threonine-protein kinase RBK1"/>
    <property type="match status" value="1"/>
</dbReference>
<dbReference type="PROSITE" id="PS50011">
    <property type="entry name" value="PROTEIN_KINASE_DOM"/>
    <property type="match status" value="1"/>
</dbReference>
<dbReference type="SUPFAM" id="SSF56112">
    <property type="entry name" value="Protein kinase-like (PK-like)"/>
    <property type="match status" value="1"/>
</dbReference>
<dbReference type="InterPro" id="IPR001245">
    <property type="entry name" value="Ser-Thr/Tyr_kinase_cat_dom"/>
</dbReference>
<keyword evidence="3" id="KW-0963">Cytoplasm</keyword>
<dbReference type="SMART" id="SM00220">
    <property type="entry name" value="S_TKc"/>
    <property type="match status" value="1"/>
</dbReference>
<evidence type="ECO:0000256" key="6">
    <source>
        <dbReference type="ARBA" id="ARBA00022679"/>
    </source>
</evidence>
<dbReference type="Pfam" id="PF12490">
    <property type="entry name" value="BCAS3"/>
    <property type="match status" value="1"/>
</dbReference>
<comment type="catalytic activity">
    <reaction evidence="11">
        <text>L-seryl-[protein] + ATP = O-phospho-L-seryl-[protein] + ADP + H(+)</text>
        <dbReference type="Rhea" id="RHEA:17989"/>
        <dbReference type="Rhea" id="RHEA-COMP:9863"/>
        <dbReference type="Rhea" id="RHEA-COMP:11604"/>
        <dbReference type="ChEBI" id="CHEBI:15378"/>
        <dbReference type="ChEBI" id="CHEBI:29999"/>
        <dbReference type="ChEBI" id="CHEBI:30616"/>
        <dbReference type="ChEBI" id="CHEBI:83421"/>
        <dbReference type="ChEBI" id="CHEBI:456216"/>
        <dbReference type="EC" id="2.7.11.1"/>
    </reaction>
</comment>
<reference evidence="16" key="2">
    <citation type="submission" date="2020-08" db="EMBL/GenBank/DDBJ databases">
        <title>Plant Genome Project.</title>
        <authorList>
            <person name="Zhang R.-G."/>
        </authorList>
    </citation>
    <scope>NUCLEOTIDE SEQUENCE</scope>
    <source>
        <strain evidence="16">Huo1</strain>
        <tissue evidence="16">Leaf</tissue>
    </source>
</reference>
<dbReference type="InterPro" id="IPR046958">
    <property type="entry name" value="RBK1/2/STUNTED"/>
</dbReference>
<evidence type="ECO:0000256" key="10">
    <source>
        <dbReference type="ARBA" id="ARBA00047899"/>
    </source>
</evidence>
<accession>A0A8X8ZTB3</accession>
<evidence type="ECO:0000256" key="5">
    <source>
        <dbReference type="ARBA" id="ARBA00022553"/>
    </source>
</evidence>